<evidence type="ECO:0000256" key="1">
    <source>
        <dbReference type="SAM" id="MobiDB-lite"/>
    </source>
</evidence>
<evidence type="ECO:0000313" key="2">
    <source>
        <dbReference type="EMBL" id="GAI66231.1"/>
    </source>
</evidence>
<dbReference type="AlphaFoldDB" id="X1RGW5"/>
<name>X1RGW5_9ZZZZ</name>
<protein>
    <submittedName>
        <fullName evidence="2">Uncharacterized protein</fullName>
    </submittedName>
</protein>
<comment type="caution">
    <text evidence="2">The sequence shown here is derived from an EMBL/GenBank/DDBJ whole genome shotgun (WGS) entry which is preliminary data.</text>
</comment>
<feature type="region of interest" description="Disordered" evidence="1">
    <location>
        <begin position="75"/>
        <end position="123"/>
    </location>
</feature>
<dbReference type="EMBL" id="BARW01001994">
    <property type="protein sequence ID" value="GAI66231.1"/>
    <property type="molecule type" value="Genomic_DNA"/>
</dbReference>
<feature type="compositionally biased region" description="Basic and acidic residues" evidence="1">
    <location>
        <begin position="82"/>
        <end position="93"/>
    </location>
</feature>
<organism evidence="2">
    <name type="scientific">marine sediment metagenome</name>
    <dbReference type="NCBI Taxonomy" id="412755"/>
    <lineage>
        <taxon>unclassified sequences</taxon>
        <taxon>metagenomes</taxon>
        <taxon>ecological metagenomes</taxon>
    </lineage>
</organism>
<proteinExistence type="predicted"/>
<reference evidence="2" key="1">
    <citation type="journal article" date="2014" name="Front. Microbiol.">
        <title>High frequency of phylogenetically diverse reductive dehalogenase-homologous genes in deep subseafloor sedimentary metagenomes.</title>
        <authorList>
            <person name="Kawai M."/>
            <person name="Futagami T."/>
            <person name="Toyoda A."/>
            <person name="Takaki Y."/>
            <person name="Nishi S."/>
            <person name="Hori S."/>
            <person name="Arai W."/>
            <person name="Tsubouchi T."/>
            <person name="Morono Y."/>
            <person name="Uchiyama I."/>
            <person name="Ito T."/>
            <person name="Fujiyama A."/>
            <person name="Inagaki F."/>
            <person name="Takami H."/>
        </authorList>
    </citation>
    <scope>NUCLEOTIDE SEQUENCE</scope>
    <source>
        <strain evidence="2">Expedition CK06-06</strain>
    </source>
</reference>
<accession>X1RGW5</accession>
<feature type="non-terminal residue" evidence="2">
    <location>
        <position position="1"/>
    </location>
</feature>
<sequence length="230" mass="25850">IAAALKKTAASLLGKLKGLSQEKGGAIDENQLSQLIEALEKEDYQGVNHLLQQYPLQEQIDEIGELQALQMMEKTLGKSQQRSKEELGKKESDQEPWGAIPGKEMNSPPAEDGKDDRYSSAEEKERDFLADLGLATGSLPGNTSSNYKKEKIIELEEKGELSKVESQLNQGYFFMRLLEGIADTSDKSGLSAEEAFFSYKKEMMNRLTEERIPLSYKEQIKRYFSSLEPE</sequence>
<gene>
    <name evidence="2" type="ORF">S12H4_05869</name>
</gene>
<feature type="compositionally biased region" description="Basic and acidic residues" evidence="1">
    <location>
        <begin position="111"/>
        <end position="123"/>
    </location>
</feature>